<feature type="region of interest" description="Disordered" evidence="1">
    <location>
        <begin position="620"/>
        <end position="703"/>
    </location>
</feature>
<feature type="region of interest" description="Disordered" evidence="1">
    <location>
        <begin position="159"/>
        <end position="216"/>
    </location>
</feature>
<accession>A0A8E0VHX9</accession>
<feature type="compositionally biased region" description="Polar residues" evidence="1">
    <location>
        <begin position="26"/>
        <end position="40"/>
    </location>
</feature>
<evidence type="ECO:0000256" key="1">
    <source>
        <dbReference type="SAM" id="MobiDB-lite"/>
    </source>
</evidence>
<sequence length="870" mass="95493">MLSMFLRKPKVKTRHNTSYAEGIEVTNENANVRQSNSSQLSKDENPKKTISASDLPNRSKLRANSASPQPVSCARRTPGTSVTFESTLPTQVWQASPSPSPPLPLGSNTKQMNQRMVSSLSDNWVEKPVTRTRPKTDRRLRGRSYSNSFHSWIADMDADDSSDETNHSDHSNTSVSSSCSSSDESLTGTDRQGEGKTSSGTNTVTTDSTSSLDMRMVSNSDGNLVQSVASSMTRRHSAGQQNQQRKKDRLTTRKSKSEKKRRNFPTHVISSSSSSSDEDLEALGWDERTISALANRNKARQTAALRQSITTQNLSNRFNKQSKEYPMVNNSAGKAASSWSNQNVNLCIPLQPLTPIQVDYERTYTSTVLNHPQSCVLSRRAHQIAGGQQMACLSSPNQNQTKGMENTFMNTLPTAAGHGSDLLAVITADYKPLAEWEEQYKVIPVRKGDYVCVLSRPMKSRTCNGASSAKRTGRHCAENGKTNDDANTWLYVRRWCVDHLVATGPPGFVPRNHCRLLPSSELLRLWHHNQTMKAKRMQTSIPSTTSTSANPCADITISCTRPIVEHNSFHNNCMRTYNNQADCSSPSTNSSASVQNQFPYVSHRSDTQRCAFAHPMGALYPNHSQIPPPPPGFGSGGSIGSETEDRDSGRGPSSGSEWGSGRGGSSSVTLDQSTVEKTASDTGIERRTLPNTERTRNVKSAEESQLGWYTADCSVWSSEPGSSHRDDGIYSHDSALQSPNENSDRTPQLLNRTMSNCATERNDEQTSPQPIHSSPLTLTTKGSCTPVLEMRPGGTPILYARGMPMNVLLGTDSLATSTTTCATVIETKLGSESESLTTEKRTENPDPTYWEPYQTVIHVNENSLEKFTLV</sequence>
<feature type="region of interest" description="Disordered" evidence="1">
    <location>
        <begin position="115"/>
        <end position="142"/>
    </location>
</feature>
<feature type="compositionally biased region" description="Polar residues" evidence="1">
    <location>
        <begin position="186"/>
        <end position="216"/>
    </location>
</feature>
<feature type="compositionally biased region" description="Low complexity" evidence="1">
    <location>
        <begin position="171"/>
        <end position="185"/>
    </location>
</feature>
<dbReference type="Proteomes" id="UP000728185">
    <property type="component" value="Unassembled WGS sequence"/>
</dbReference>
<dbReference type="EMBL" id="LUCM01007949">
    <property type="protein sequence ID" value="KAA0189166.1"/>
    <property type="molecule type" value="Genomic_DNA"/>
</dbReference>
<feature type="compositionally biased region" description="Polar residues" evidence="1">
    <location>
        <begin position="734"/>
        <end position="783"/>
    </location>
</feature>
<feature type="region of interest" description="Disordered" evidence="1">
    <location>
        <begin position="1"/>
        <end position="81"/>
    </location>
</feature>
<feature type="region of interest" description="Disordered" evidence="1">
    <location>
        <begin position="90"/>
        <end position="109"/>
    </location>
</feature>
<feature type="region of interest" description="Disordered" evidence="1">
    <location>
        <begin position="229"/>
        <end position="279"/>
    </location>
</feature>
<protein>
    <submittedName>
        <fullName evidence="2">Uncharacterized protein</fullName>
    </submittedName>
</protein>
<organism evidence="2 3">
    <name type="scientific">Fasciolopsis buskii</name>
    <dbReference type="NCBI Taxonomy" id="27845"/>
    <lineage>
        <taxon>Eukaryota</taxon>
        <taxon>Metazoa</taxon>
        <taxon>Spiralia</taxon>
        <taxon>Lophotrochozoa</taxon>
        <taxon>Platyhelminthes</taxon>
        <taxon>Trematoda</taxon>
        <taxon>Digenea</taxon>
        <taxon>Plagiorchiida</taxon>
        <taxon>Echinostomata</taxon>
        <taxon>Echinostomatoidea</taxon>
        <taxon>Fasciolidae</taxon>
        <taxon>Fasciolopsis</taxon>
    </lineage>
</organism>
<feature type="compositionally biased region" description="Basic and acidic residues" evidence="1">
    <location>
        <begin position="683"/>
        <end position="702"/>
    </location>
</feature>
<keyword evidence="3" id="KW-1185">Reference proteome</keyword>
<feature type="compositionally biased region" description="Polar residues" evidence="1">
    <location>
        <begin position="668"/>
        <end position="681"/>
    </location>
</feature>
<dbReference type="AlphaFoldDB" id="A0A8E0VHX9"/>
<feature type="compositionally biased region" description="Basic residues" evidence="1">
    <location>
        <begin position="244"/>
        <end position="264"/>
    </location>
</feature>
<comment type="caution">
    <text evidence="2">The sequence shown here is derived from an EMBL/GenBank/DDBJ whole genome shotgun (WGS) entry which is preliminary data.</text>
</comment>
<feature type="compositionally biased region" description="Polar residues" evidence="1">
    <location>
        <begin position="48"/>
        <end position="70"/>
    </location>
</feature>
<dbReference type="OrthoDB" id="6256217at2759"/>
<reference evidence="2" key="1">
    <citation type="submission" date="2019-05" db="EMBL/GenBank/DDBJ databases">
        <title>Annotation for the trematode Fasciolopsis buski.</title>
        <authorList>
            <person name="Choi Y.-J."/>
        </authorList>
    </citation>
    <scope>NUCLEOTIDE SEQUENCE</scope>
    <source>
        <strain evidence="2">HT</strain>
        <tissue evidence="2">Whole worm</tissue>
    </source>
</reference>
<feature type="region of interest" description="Disordered" evidence="1">
    <location>
        <begin position="717"/>
        <end position="784"/>
    </location>
</feature>
<feature type="compositionally biased region" description="Polar residues" evidence="1">
    <location>
        <begin position="229"/>
        <end position="243"/>
    </location>
</feature>
<evidence type="ECO:0000313" key="3">
    <source>
        <dbReference type="Proteomes" id="UP000728185"/>
    </source>
</evidence>
<proteinExistence type="predicted"/>
<gene>
    <name evidence="2" type="ORF">FBUS_00590</name>
</gene>
<evidence type="ECO:0000313" key="2">
    <source>
        <dbReference type="EMBL" id="KAA0189166.1"/>
    </source>
</evidence>
<name>A0A8E0VHX9_9TREM</name>
<feature type="compositionally biased region" description="Basic and acidic residues" evidence="1">
    <location>
        <begin position="124"/>
        <end position="139"/>
    </location>
</feature>